<name>A0A3P7LEJ6_STRVU</name>
<evidence type="ECO:0000256" key="1">
    <source>
        <dbReference type="RuleBase" id="RU000393"/>
    </source>
</evidence>
<feature type="domain" description="Superoxide dismutase copper/zinc binding" evidence="2">
    <location>
        <begin position="53"/>
        <end position="170"/>
    </location>
</feature>
<gene>
    <name evidence="3" type="ORF">SVUK_LOCUS12780</name>
</gene>
<dbReference type="AlphaFoldDB" id="A0A3P7LEJ6"/>
<sequence length="174" mass="17922">MHDSLVTLTGPNNVIGRSLVIHDGVDDLGRGDHPDSNKTGNAGGRFACGVIGTVSNLTQGEHGFHVHETGNLSMNCTAAGGHFNPTNMTHGAPNAITRHVGDLGNIVAGMNGVATIMIIDRQISLRTGSRNSIIGRAIVVHDGRDDLGLGGNATSLITGNAGTRFGCGIIRLVN</sequence>
<dbReference type="EC" id="1.15.1.1" evidence="1"/>
<dbReference type="InterPro" id="IPR036423">
    <property type="entry name" value="SOD-like_Cu/Zn_dom_sf"/>
</dbReference>
<dbReference type="InterPro" id="IPR018152">
    <property type="entry name" value="SOD_Cu/Zn_BS"/>
</dbReference>
<dbReference type="Gene3D" id="2.60.40.200">
    <property type="entry name" value="Superoxide dismutase, copper/zinc binding domain"/>
    <property type="match status" value="2"/>
</dbReference>
<feature type="domain" description="Superoxide dismutase copper/zinc binding" evidence="2">
    <location>
        <begin position="2"/>
        <end position="51"/>
    </location>
</feature>
<comment type="catalytic activity">
    <reaction evidence="1">
        <text>2 superoxide + 2 H(+) = H2O2 + O2</text>
        <dbReference type="Rhea" id="RHEA:20696"/>
        <dbReference type="ChEBI" id="CHEBI:15378"/>
        <dbReference type="ChEBI" id="CHEBI:15379"/>
        <dbReference type="ChEBI" id="CHEBI:16240"/>
        <dbReference type="ChEBI" id="CHEBI:18421"/>
        <dbReference type="EC" id="1.15.1.1"/>
    </reaction>
</comment>
<dbReference type="Proteomes" id="UP000270094">
    <property type="component" value="Unassembled WGS sequence"/>
</dbReference>
<dbReference type="InterPro" id="IPR001424">
    <property type="entry name" value="SOD_Cu_Zn_dom"/>
</dbReference>
<evidence type="ECO:0000313" key="4">
    <source>
        <dbReference type="Proteomes" id="UP000270094"/>
    </source>
</evidence>
<keyword evidence="1" id="KW-0186">Copper</keyword>
<comment type="cofactor">
    <cofactor evidence="1">
        <name>Cu cation</name>
        <dbReference type="ChEBI" id="CHEBI:23378"/>
    </cofactor>
    <text evidence="1">Binds 1 copper ion per subunit.</text>
</comment>
<dbReference type="Pfam" id="PF00080">
    <property type="entry name" value="Sod_Cu"/>
    <property type="match status" value="2"/>
</dbReference>
<keyword evidence="1" id="KW-0479">Metal-binding</keyword>
<dbReference type="PROSITE" id="PS00332">
    <property type="entry name" value="SOD_CU_ZN_2"/>
    <property type="match status" value="2"/>
</dbReference>
<dbReference type="GO" id="GO:0004784">
    <property type="term" value="F:superoxide dismutase activity"/>
    <property type="evidence" value="ECO:0007669"/>
    <property type="project" value="UniProtKB-EC"/>
</dbReference>
<reference evidence="3 4" key="1">
    <citation type="submission" date="2018-11" db="EMBL/GenBank/DDBJ databases">
        <authorList>
            <consortium name="Pathogen Informatics"/>
        </authorList>
    </citation>
    <scope>NUCLEOTIDE SEQUENCE [LARGE SCALE GENOMIC DNA]</scope>
</reference>
<evidence type="ECO:0000313" key="3">
    <source>
        <dbReference type="EMBL" id="VDM77782.1"/>
    </source>
</evidence>
<dbReference type="PRINTS" id="PR00068">
    <property type="entry name" value="CUZNDISMTASE"/>
</dbReference>
<organism evidence="3 4">
    <name type="scientific">Strongylus vulgaris</name>
    <name type="common">Blood worm</name>
    <dbReference type="NCBI Taxonomy" id="40348"/>
    <lineage>
        <taxon>Eukaryota</taxon>
        <taxon>Metazoa</taxon>
        <taxon>Ecdysozoa</taxon>
        <taxon>Nematoda</taxon>
        <taxon>Chromadorea</taxon>
        <taxon>Rhabditida</taxon>
        <taxon>Rhabditina</taxon>
        <taxon>Rhabditomorpha</taxon>
        <taxon>Strongyloidea</taxon>
        <taxon>Strongylidae</taxon>
        <taxon>Strongylus</taxon>
    </lineage>
</organism>
<comment type="similarity">
    <text evidence="1">Belongs to the Cu-Zn superoxide dismutase family.</text>
</comment>
<dbReference type="EMBL" id="UYYB01100130">
    <property type="protein sequence ID" value="VDM77782.1"/>
    <property type="molecule type" value="Genomic_DNA"/>
</dbReference>
<dbReference type="PANTHER" id="PTHR10003">
    <property type="entry name" value="SUPEROXIDE DISMUTASE CU-ZN -RELATED"/>
    <property type="match status" value="1"/>
</dbReference>
<protein>
    <recommendedName>
        <fullName evidence="1">Superoxide dismutase [Cu-Zn]</fullName>
        <ecNumber evidence="1">1.15.1.1</ecNumber>
    </recommendedName>
</protein>
<dbReference type="InterPro" id="IPR024134">
    <property type="entry name" value="SOD_Cu/Zn_/chaperone"/>
</dbReference>
<dbReference type="OrthoDB" id="2015551at2759"/>
<keyword evidence="1" id="KW-0560">Oxidoreductase</keyword>
<dbReference type="GO" id="GO:0005507">
    <property type="term" value="F:copper ion binding"/>
    <property type="evidence" value="ECO:0007669"/>
    <property type="project" value="InterPro"/>
</dbReference>
<proteinExistence type="inferred from homology"/>
<dbReference type="SUPFAM" id="SSF49329">
    <property type="entry name" value="Cu,Zn superoxide dismutase-like"/>
    <property type="match status" value="2"/>
</dbReference>
<evidence type="ECO:0000259" key="2">
    <source>
        <dbReference type="Pfam" id="PF00080"/>
    </source>
</evidence>
<keyword evidence="4" id="KW-1185">Reference proteome</keyword>
<comment type="function">
    <text evidence="1">Destroys radicals which are normally produced within the cells and which are toxic to biological systems.</text>
</comment>
<dbReference type="CDD" id="cd00305">
    <property type="entry name" value="Cu-Zn_Superoxide_Dismutase"/>
    <property type="match status" value="1"/>
</dbReference>
<comment type="cofactor">
    <cofactor evidence="1">
        <name>Zn(2+)</name>
        <dbReference type="ChEBI" id="CHEBI:29105"/>
    </cofactor>
    <text evidence="1">Binds 1 zinc ion per subunit.</text>
</comment>
<keyword evidence="1" id="KW-0862">Zinc</keyword>
<accession>A0A3P7LEJ6</accession>